<proteinExistence type="predicted"/>
<gene>
    <name evidence="2" type="ORF">STIAU_0713</name>
</gene>
<comment type="caution">
    <text evidence="2">The sequence shown here is derived from an EMBL/GenBank/DDBJ whole genome shotgun (WGS) entry which is preliminary data.</text>
</comment>
<dbReference type="Gene3D" id="3.60.21.10">
    <property type="match status" value="1"/>
</dbReference>
<protein>
    <submittedName>
        <fullName evidence="2">Uncharacterized protein</fullName>
    </submittedName>
</protein>
<dbReference type="PATRIC" id="fig|378806.16.peg.3211"/>
<dbReference type="EMBL" id="AAMD01000123">
    <property type="protein sequence ID" value="EAU64283.1"/>
    <property type="molecule type" value="Genomic_DNA"/>
</dbReference>
<evidence type="ECO:0000313" key="3">
    <source>
        <dbReference type="Proteomes" id="UP000032702"/>
    </source>
</evidence>
<evidence type="ECO:0000256" key="1">
    <source>
        <dbReference type="SAM" id="MobiDB-lite"/>
    </source>
</evidence>
<accession>Q08UY5</accession>
<feature type="compositionally biased region" description="Polar residues" evidence="1">
    <location>
        <begin position="697"/>
        <end position="709"/>
    </location>
</feature>
<dbReference type="AlphaFoldDB" id="Q08UY5"/>
<reference evidence="2 3" key="1">
    <citation type="submission" date="2006-04" db="EMBL/GenBank/DDBJ databases">
        <authorList>
            <person name="Nierman W.C."/>
        </authorList>
    </citation>
    <scope>NUCLEOTIDE SEQUENCE [LARGE SCALE GENOMIC DNA]</scope>
    <source>
        <strain evidence="2 3">DW4/3-1</strain>
    </source>
</reference>
<dbReference type="GO" id="GO:0016787">
    <property type="term" value="F:hydrolase activity"/>
    <property type="evidence" value="ECO:0007669"/>
    <property type="project" value="InterPro"/>
</dbReference>
<dbReference type="SUPFAM" id="SSF56300">
    <property type="entry name" value="Metallo-dependent phosphatases"/>
    <property type="match status" value="1"/>
</dbReference>
<evidence type="ECO:0000313" key="2">
    <source>
        <dbReference type="EMBL" id="EAU64283.1"/>
    </source>
</evidence>
<name>Q08UY5_STIAD</name>
<feature type="region of interest" description="Disordered" evidence="1">
    <location>
        <begin position="697"/>
        <end position="718"/>
    </location>
</feature>
<sequence length="718" mass="79210">MTGDIAFSGASRVRTGQTESTEYQEASLWLQELGQDLGISPSRIFTVPGNHDVQRAADGEPAVAQLVKEMREGRVELDAALADPGQRVLLARRQANYLAWAAGFAPACMESSRPPEERLFWMHRMALAEGVRLRLVGLNTALLSADDTDRGKLRLGNEQLARSLLMPSVEPQAFTLILSHHPLRSQWMADEENADAWIRNHAHLHLSGHVHEADSEQARSGAGGQFVRVVAGAAHGEQMPVGVSAGHGYNIAAVFLSEGGQLILRVWPRRWSDKHKLFLPDQDNVPPGQPYAEHAMRALALGSRVQPASSPASRAPVAGPAKAPIDQQIAGLHSALLLTMQRPGLDDPSLVLLSNTAVKLKQLILSAPDHLDAPVNIRLEWEDQVAKKVTPDASPEIRRLFAEHQKWIAEALKEANAPQGHEAPVDGPYSYDDMVGVDLARGLKLLLGQDELAESEGVEWVLSGGISRAAERLEKIKAAGQLEAVFDVLWRRLPRIRLYHPESFSALMGYLLWSNKTRWAARLSHVSLCCSSETRRQDAEPVLAQAAVADRRVLASFLLTHPRKECRSLAIELLPPVERWDALLCENVPLLMTHELLSQMQVDCRSEHIAVTARACGNPLTQGLTRSFMESFKSFFLQQPVEDAKPANLRSIPLPIQRKLAHDGHFIEYFICSARDPIALETIPHVMPWIVSGARNGSTRNIPSRSPSARTRKPRPLC</sequence>
<organism evidence="2 3">
    <name type="scientific">Stigmatella aurantiaca (strain DW4/3-1)</name>
    <dbReference type="NCBI Taxonomy" id="378806"/>
    <lineage>
        <taxon>Bacteria</taxon>
        <taxon>Pseudomonadati</taxon>
        <taxon>Myxococcota</taxon>
        <taxon>Myxococcia</taxon>
        <taxon>Myxococcales</taxon>
        <taxon>Cystobacterineae</taxon>
        <taxon>Archangiaceae</taxon>
        <taxon>Stigmatella</taxon>
    </lineage>
</organism>
<dbReference type="InterPro" id="IPR029052">
    <property type="entry name" value="Metallo-depent_PP-like"/>
</dbReference>
<dbReference type="Proteomes" id="UP000032702">
    <property type="component" value="Unassembled WGS sequence"/>
</dbReference>